<dbReference type="Pfam" id="PF01476">
    <property type="entry name" value="LysM"/>
    <property type="match status" value="1"/>
</dbReference>
<dbReference type="Proteomes" id="UP000702964">
    <property type="component" value="Unassembled WGS sequence"/>
</dbReference>
<reference evidence="2" key="2">
    <citation type="submission" date="2020-02" db="EMBL/GenBank/DDBJ databases">
        <authorList>
            <person name="Studholme D.J."/>
        </authorList>
    </citation>
    <scope>NUCLEOTIDE SEQUENCE</scope>
    <source>
        <strain evidence="2">00238/432</strain>
    </source>
</reference>
<organism evidence="2 3">
    <name type="scientific">Phytophthora kernoviae 00238/432</name>
    <dbReference type="NCBI Taxonomy" id="1284355"/>
    <lineage>
        <taxon>Eukaryota</taxon>
        <taxon>Sar</taxon>
        <taxon>Stramenopiles</taxon>
        <taxon>Oomycota</taxon>
        <taxon>Peronosporomycetes</taxon>
        <taxon>Peronosporales</taxon>
        <taxon>Peronosporaceae</taxon>
        <taxon>Phytophthora</taxon>
    </lineage>
</organism>
<name>A0A8J4SF42_9STRA</name>
<dbReference type="InterPro" id="IPR036779">
    <property type="entry name" value="LysM_dom_sf"/>
</dbReference>
<sequence>MPTAPAPTVVPNNNMSNINKINNIGQVDKIGDVDGTVDVTSEDLKLMRELAEMQAIQRFVSLTPTVQVTTGDINSGHDVDSIISKITDGLNKSIEFSDSGDGSTFNVSALGEINVIKSPKLREVSFSGIFPADYSPYHLNYDASHPEVQKQNYRDPYEYVKQIIRWMQTGRPVRLFFSSARYTINMAVSIESFDWKETAGTVGDIQYDIKLQQFIFYAAKKVVPLKDSKDTAASKTKTKASRPNEKIQAKTVTLKAGDSLWSVAKANLGDGSRWKELQKLNGIKDAQLKKLPIGLVIKLP</sequence>
<comment type="caution">
    <text evidence="2">The sequence shown here is derived from an EMBL/GenBank/DDBJ whole genome shotgun (WGS) entry which is preliminary data.</text>
</comment>
<evidence type="ECO:0000259" key="1">
    <source>
        <dbReference type="PROSITE" id="PS51782"/>
    </source>
</evidence>
<dbReference type="InterPro" id="IPR048494">
    <property type="entry name" value="Dit-like_N"/>
</dbReference>
<evidence type="ECO:0000313" key="3">
    <source>
        <dbReference type="Proteomes" id="UP000702964"/>
    </source>
</evidence>
<dbReference type="InterPro" id="IPR018392">
    <property type="entry name" value="LysM"/>
</dbReference>
<reference evidence="2" key="1">
    <citation type="journal article" date="2015" name="Genom Data">
        <title>Draft genome sequences of Phytophthora kernoviae and Phytophthora ramorum lineage EU2 from Scotland.</title>
        <authorList>
            <person name="Sambles C."/>
            <person name="Schlenzig A."/>
            <person name="O'Neill P."/>
            <person name="Grant M."/>
            <person name="Studholme D.J."/>
        </authorList>
    </citation>
    <scope>NUCLEOTIDE SEQUENCE</scope>
    <source>
        <strain evidence="2">00238/432</strain>
    </source>
</reference>
<evidence type="ECO:0000313" key="2">
    <source>
        <dbReference type="EMBL" id="KAF4323890.1"/>
    </source>
</evidence>
<dbReference type="Pfam" id="PF21821">
    <property type="entry name" value="Dit_like"/>
    <property type="match status" value="1"/>
</dbReference>
<proteinExistence type="predicted"/>
<dbReference type="Gene3D" id="3.10.350.10">
    <property type="entry name" value="LysM domain"/>
    <property type="match status" value="1"/>
</dbReference>
<dbReference type="PROSITE" id="PS51782">
    <property type="entry name" value="LYSM"/>
    <property type="match status" value="1"/>
</dbReference>
<dbReference type="AlphaFoldDB" id="A0A8J4SF42"/>
<feature type="domain" description="LysM" evidence="1">
    <location>
        <begin position="250"/>
        <end position="299"/>
    </location>
</feature>
<accession>A0A8J4SF42</accession>
<gene>
    <name evidence="2" type="ORF">G195_001893</name>
</gene>
<dbReference type="EMBL" id="AOFI03000030">
    <property type="protein sequence ID" value="KAF4323890.1"/>
    <property type="molecule type" value="Genomic_DNA"/>
</dbReference>
<dbReference type="CDD" id="cd00118">
    <property type="entry name" value="LysM"/>
    <property type="match status" value="1"/>
</dbReference>
<protein>
    <recommendedName>
        <fullName evidence="1">LysM domain-containing protein</fullName>
    </recommendedName>
</protein>